<evidence type="ECO:0000259" key="3">
    <source>
        <dbReference type="PROSITE" id="PS51186"/>
    </source>
</evidence>
<dbReference type="InterPro" id="IPR050832">
    <property type="entry name" value="Bact_Acetyltransf"/>
</dbReference>
<dbReference type="PROSITE" id="PS51186">
    <property type="entry name" value="GNAT"/>
    <property type="match status" value="1"/>
</dbReference>
<dbReference type="InterPro" id="IPR000182">
    <property type="entry name" value="GNAT_dom"/>
</dbReference>
<evidence type="ECO:0000256" key="2">
    <source>
        <dbReference type="ARBA" id="ARBA00023315"/>
    </source>
</evidence>
<feature type="domain" description="N-acetyltransferase" evidence="3">
    <location>
        <begin position="16"/>
        <end position="172"/>
    </location>
</feature>
<keyword evidence="1" id="KW-0808">Transferase</keyword>
<evidence type="ECO:0000256" key="1">
    <source>
        <dbReference type="ARBA" id="ARBA00022679"/>
    </source>
</evidence>
<evidence type="ECO:0000313" key="5">
    <source>
        <dbReference type="Proteomes" id="UP000217763"/>
    </source>
</evidence>
<dbReference type="Proteomes" id="UP000217763">
    <property type="component" value="Chromosome"/>
</dbReference>
<accession>A0A291HSK1</accession>
<dbReference type="InterPro" id="IPR016181">
    <property type="entry name" value="Acyl_CoA_acyltransferase"/>
</dbReference>
<sequence>MDNPLSLLVSRPGQGLRLRPLARRDDAALAALIRVVSAEYGLTADRGFSVADPQLDRLSEVYDKPGAGYWVVTDEAGQLLGGAGLGPVAGHPRVCELQKMYLAAPARGLGLGRQLAQQVLDQARRLGYRYCYLETTACLEEALALYRRLGFTPCERLGDTGHHDCELTLMRPLG</sequence>
<reference evidence="5" key="1">
    <citation type="submission" date="2015-09" db="EMBL/GenBank/DDBJ databases">
        <authorList>
            <person name="Shao Z."/>
            <person name="Wang L."/>
        </authorList>
    </citation>
    <scope>NUCLEOTIDE SEQUENCE [LARGE SCALE GENOMIC DNA]</scope>
    <source>
        <strain evidence="5">F13-1</strain>
    </source>
</reference>
<dbReference type="CDD" id="cd04301">
    <property type="entry name" value="NAT_SF"/>
    <property type="match status" value="1"/>
</dbReference>
<keyword evidence="5" id="KW-1185">Reference proteome</keyword>
<protein>
    <recommendedName>
        <fullName evidence="3">N-acetyltransferase domain-containing protein</fullName>
    </recommendedName>
</protein>
<dbReference type="PANTHER" id="PTHR43877:SF2">
    <property type="entry name" value="AMINOALKYLPHOSPHONATE N-ACETYLTRANSFERASE-RELATED"/>
    <property type="match status" value="1"/>
</dbReference>
<dbReference type="Gene3D" id="3.40.630.30">
    <property type="match status" value="1"/>
</dbReference>
<keyword evidence="2" id="KW-0012">Acyltransferase</keyword>
<name>A0A291HSK1_9GAMM</name>
<dbReference type="SUPFAM" id="SSF55729">
    <property type="entry name" value="Acyl-CoA N-acyltransferases (Nat)"/>
    <property type="match status" value="1"/>
</dbReference>
<proteinExistence type="predicted"/>
<dbReference type="RefSeq" id="WP_096779945.1">
    <property type="nucleotide sequence ID" value="NZ_CP012621.1"/>
</dbReference>
<evidence type="ECO:0000313" key="4">
    <source>
        <dbReference type="EMBL" id="ATG75206.1"/>
    </source>
</evidence>
<gene>
    <name evidence="4" type="ORF">AN401_16180</name>
</gene>
<dbReference type="Pfam" id="PF00583">
    <property type="entry name" value="Acetyltransf_1"/>
    <property type="match status" value="1"/>
</dbReference>
<dbReference type="GO" id="GO:0016747">
    <property type="term" value="F:acyltransferase activity, transferring groups other than amino-acyl groups"/>
    <property type="evidence" value="ECO:0007669"/>
    <property type="project" value="InterPro"/>
</dbReference>
<dbReference type="EMBL" id="CP012621">
    <property type="protein sequence ID" value="ATG75206.1"/>
    <property type="molecule type" value="Genomic_DNA"/>
</dbReference>
<dbReference type="PANTHER" id="PTHR43877">
    <property type="entry name" value="AMINOALKYLPHOSPHONATE N-ACETYLTRANSFERASE-RELATED-RELATED"/>
    <property type="match status" value="1"/>
</dbReference>
<dbReference type="KEGG" id="zdf:AN401_16180"/>
<dbReference type="AlphaFoldDB" id="A0A291HSK1"/>
<organism evidence="4 5">
    <name type="scientific">Zobellella denitrificans</name>
    <dbReference type="NCBI Taxonomy" id="347534"/>
    <lineage>
        <taxon>Bacteria</taxon>
        <taxon>Pseudomonadati</taxon>
        <taxon>Pseudomonadota</taxon>
        <taxon>Gammaproteobacteria</taxon>
        <taxon>Aeromonadales</taxon>
        <taxon>Aeromonadaceae</taxon>
        <taxon>Zobellella</taxon>
    </lineage>
</organism>